<dbReference type="SUPFAM" id="SSF47384">
    <property type="entry name" value="Homodimeric domain of signal transducing histidine kinase"/>
    <property type="match status" value="1"/>
</dbReference>
<dbReference type="CDD" id="cd00156">
    <property type="entry name" value="REC"/>
    <property type="match status" value="1"/>
</dbReference>
<evidence type="ECO:0000256" key="1">
    <source>
        <dbReference type="ARBA" id="ARBA00000085"/>
    </source>
</evidence>
<feature type="domain" description="Response regulatory" evidence="11">
    <location>
        <begin position="541"/>
        <end position="657"/>
    </location>
</feature>
<evidence type="ECO:0000256" key="6">
    <source>
        <dbReference type="ARBA" id="ARBA00022777"/>
    </source>
</evidence>
<feature type="modified residue" description="4-aspartylphosphate" evidence="7">
    <location>
        <position position="592"/>
    </location>
</feature>
<evidence type="ECO:0000259" key="10">
    <source>
        <dbReference type="PROSITE" id="PS50109"/>
    </source>
</evidence>
<comment type="caution">
    <text evidence="13">The sequence shown here is derived from an EMBL/GenBank/DDBJ whole genome shotgun (WGS) entry which is preliminary data.</text>
</comment>
<name>A0ABP8HXM3_9BURK</name>
<dbReference type="Gene3D" id="1.10.287.130">
    <property type="match status" value="1"/>
</dbReference>
<comment type="subcellular location">
    <subcellularLocation>
        <location evidence="2">Membrane</location>
    </subcellularLocation>
</comment>
<feature type="coiled-coil region" evidence="8">
    <location>
        <begin position="255"/>
        <end position="286"/>
    </location>
</feature>
<keyword evidence="6" id="KW-0418">Kinase</keyword>
<dbReference type="InterPro" id="IPR004358">
    <property type="entry name" value="Sig_transdc_His_kin-like_C"/>
</dbReference>
<dbReference type="SUPFAM" id="SSF55874">
    <property type="entry name" value="ATPase domain of HSP90 chaperone/DNA topoisomerase II/histidine kinase"/>
    <property type="match status" value="1"/>
</dbReference>
<dbReference type="PANTHER" id="PTHR43047:SF9">
    <property type="entry name" value="HISTIDINE KINASE"/>
    <property type="match status" value="1"/>
</dbReference>
<dbReference type="Pfam" id="PF02518">
    <property type="entry name" value="HATPase_c"/>
    <property type="match status" value="1"/>
</dbReference>
<dbReference type="PROSITE" id="PS50885">
    <property type="entry name" value="HAMP"/>
    <property type="match status" value="1"/>
</dbReference>
<accession>A0ABP8HXM3</accession>
<dbReference type="SMART" id="SM00304">
    <property type="entry name" value="HAMP"/>
    <property type="match status" value="1"/>
</dbReference>
<keyword evidence="5" id="KW-0808">Transferase</keyword>
<organism evidence="13 14">
    <name type="scientific">Variovorax defluvii</name>
    <dbReference type="NCBI Taxonomy" id="913761"/>
    <lineage>
        <taxon>Bacteria</taxon>
        <taxon>Pseudomonadati</taxon>
        <taxon>Pseudomonadota</taxon>
        <taxon>Betaproteobacteria</taxon>
        <taxon>Burkholderiales</taxon>
        <taxon>Comamonadaceae</taxon>
        <taxon>Variovorax</taxon>
    </lineage>
</organism>
<evidence type="ECO:0000256" key="7">
    <source>
        <dbReference type="PROSITE-ProRule" id="PRU00169"/>
    </source>
</evidence>
<dbReference type="Pfam" id="PF00512">
    <property type="entry name" value="HisKA"/>
    <property type="match status" value="1"/>
</dbReference>
<dbReference type="SMART" id="SM00448">
    <property type="entry name" value="REC"/>
    <property type="match status" value="1"/>
</dbReference>
<dbReference type="CDD" id="cd00082">
    <property type="entry name" value="HisKA"/>
    <property type="match status" value="1"/>
</dbReference>
<protein>
    <recommendedName>
        <fullName evidence="3">histidine kinase</fullName>
        <ecNumber evidence="3">2.7.13.3</ecNumber>
    </recommendedName>
</protein>
<evidence type="ECO:0000313" key="14">
    <source>
        <dbReference type="Proteomes" id="UP001500975"/>
    </source>
</evidence>
<evidence type="ECO:0000256" key="5">
    <source>
        <dbReference type="ARBA" id="ARBA00022679"/>
    </source>
</evidence>
<evidence type="ECO:0000313" key="13">
    <source>
        <dbReference type="EMBL" id="GAA4346814.1"/>
    </source>
</evidence>
<dbReference type="InterPro" id="IPR003594">
    <property type="entry name" value="HATPase_dom"/>
</dbReference>
<evidence type="ECO:0000256" key="3">
    <source>
        <dbReference type="ARBA" id="ARBA00012438"/>
    </source>
</evidence>
<sequence length="659" mass="70090">MIARPHALAVPAAARPTDPPAADGHALVVGGSLQRDLLRLGVVPCAAVALALTGWFTHSRLDTLEAAFNAEGEAVARQVAAMSDLSLYAGDLPALQNVANAALRGGQVTRVEISNSAGVYVTAGATTAPMGQLRMFTAPVQLREASRATPFAPEGSTTAGEKPIGLVQTFRDTTDYARERTRSLMAGIGIAMIALIAAWAWVRHTARSVAQPLRRISRTVAALEAGQFDARCSVLGRGGGEAPAAEGTRRTQHELASLAHDINRLAERLQRNRQQSEEQVRKATAVALQRMAEAEQAALSRARFLAAASHDLRQPLHAMGLFIDGLLPTATEAQRPAVLRLQEGAEFMGVLLDDLLEISRLDAQVLTPAIGSLSLAQLFDALGAQHAARAAAANVRLVWRDRGLAVQSDPALLQRIVGNLVGNAITHSGPDGTVLVAARRRGGKVRIEVRDNGVGIAPIHQARIFEEFYQVANTERDRRQGFGLGLAICARIAALLGTRVGLRSALQAGSTFFLELPAADPRDVQPPAAEAVASSPLAGLRCLVVDDDPAILDASRVLLMQWDCEVECTDSGTEAIRRLADPDARFDVLLCDLQLADAEDGMEVIDAARRLQPDALAVLVSGATGPETLQRLRQRGVTLLTKPVAPAKLRALLSTKRLK</sequence>
<keyword evidence="8" id="KW-0175">Coiled coil</keyword>
<feature type="domain" description="Histidine kinase" evidence="10">
    <location>
        <begin position="307"/>
        <end position="520"/>
    </location>
</feature>
<dbReference type="Pfam" id="PF00072">
    <property type="entry name" value="Response_reg"/>
    <property type="match status" value="1"/>
</dbReference>
<evidence type="ECO:0000256" key="2">
    <source>
        <dbReference type="ARBA" id="ARBA00004370"/>
    </source>
</evidence>
<dbReference type="SMART" id="SM00388">
    <property type="entry name" value="HisKA"/>
    <property type="match status" value="1"/>
</dbReference>
<keyword evidence="9" id="KW-0472">Membrane</keyword>
<proteinExistence type="predicted"/>
<feature type="domain" description="HAMP" evidence="12">
    <location>
        <begin position="207"/>
        <end position="274"/>
    </location>
</feature>
<dbReference type="InterPro" id="IPR011006">
    <property type="entry name" value="CheY-like_superfamily"/>
</dbReference>
<reference evidence="14" key="1">
    <citation type="journal article" date="2019" name="Int. J. Syst. Evol. Microbiol.">
        <title>The Global Catalogue of Microorganisms (GCM) 10K type strain sequencing project: providing services to taxonomists for standard genome sequencing and annotation.</title>
        <authorList>
            <consortium name="The Broad Institute Genomics Platform"/>
            <consortium name="The Broad Institute Genome Sequencing Center for Infectious Disease"/>
            <person name="Wu L."/>
            <person name="Ma J."/>
        </authorList>
    </citation>
    <scope>NUCLEOTIDE SEQUENCE [LARGE SCALE GENOMIC DNA]</scope>
    <source>
        <strain evidence="14">JCM 17804</strain>
    </source>
</reference>
<dbReference type="PROSITE" id="PS50110">
    <property type="entry name" value="RESPONSE_REGULATORY"/>
    <property type="match status" value="1"/>
</dbReference>
<keyword evidence="9" id="KW-1133">Transmembrane helix</keyword>
<dbReference type="InterPro" id="IPR001789">
    <property type="entry name" value="Sig_transdc_resp-reg_receiver"/>
</dbReference>
<dbReference type="InterPro" id="IPR036097">
    <property type="entry name" value="HisK_dim/P_sf"/>
</dbReference>
<dbReference type="SUPFAM" id="SSF52172">
    <property type="entry name" value="CheY-like"/>
    <property type="match status" value="1"/>
</dbReference>
<dbReference type="PRINTS" id="PR00344">
    <property type="entry name" value="BCTRLSENSOR"/>
</dbReference>
<dbReference type="InterPro" id="IPR036890">
    <property type="entry name" value="HATPase_C_sf"/>
</dbReference>
<evidence type="ECO:0000259" key="12">
    <source>
        <dbReference type="PROSITE" id="PS50885"/>
    </source>
</evidence>
<evidence type="ECO:0000256" key="4">
    <source>
        <dbReference type="ARBA" id="ARBA00022553"/>
    </source>
</evidence>
<dbReference type="PROSITE" id="PS50109">
    <property type="entry name" value="HIS_KIN"/>
    <property type="match status" value="1"/>
</dbReference>
<dbReference type="Pfam" id="PF00672">
    <property type="entry name" value="HAMP"/>
    <property type="match status" value="1"/>
</dbReference>
<dbReference type="InterPro" id="IPR005467">
    <property type="entry name" value="His_kinase_dom"/>
</dbReference>
<keyword evidence="9" id="KW-0812">Transmembrane</keyword>
<dbReference type="RefSeq" id="WP_345539041.1">
    <property type="nucleotide sequence ID" value="NZ_BAABGJ010000040.1"/>
</dbReference>
<dbReference type="CDD" id="cd00075">
    <property type="entry name" value="HATPase"/>
    <property type="match status" value="1"/>
</dbReference>
<dbReference type="Gene3D" id="6.10.340.10">
    <property type="match status" value="1"/>
</dbReference>
<dbReference type="PANTHER" id="PTHR43047">
    <property type="entry name" value="TWO-COMPONENT HISTIDINE PROTEIN KINASE"/>
    <property type="match status" value="1"/>
</dbReference>
<evidence type="ECO:0000256" key="9">
    <source>
        <dbReference type="SAM" id="Phobius"/>
    </source>
</evidence>
<comment type="catalytic activity">
    <reaction evidence="1">
        <text>ATP + protein L-histidine = ADP + protein N-phospho-L-histidine.</text>
        <dbReference type="EC" id="2.7.13.3"/>
    </reaction>
</comment>
<dbReference type="EC" id="2.7.13.3" evidence="3"/>
<dbReference type="SMART" id="SM00387">
    <property type="entry name" value="HATPase_c"/>
    <property type="match status" value="1"/>
</dbReference>
<keyword evidence="14" id="KW-1185">Reference proteome</keyword>
<gene>
    <name evidence="13" type="ORF">GCM10023165_31590</name>
</gene>
<dbReference type="Proteomes" id="UP001500975">
    <property type="component" value="Unassembled WGS sequence"/>
</dbReference>
<dbReference type="EMBL" id="BAABGJ010000040">
    <property type="protein sequence ID" value="GAA4346814.1"/>
    <property type="molecule type" value="Genomic_DNA"/>
</dbReference>
<dbReference type="CDD" id="cd06225">
    <property type="entry name" value="HAMP"/>
    <property type="match status" value="1"/>
</dbReference>
<dbReference type="InterPro" id="IPR003661">
    <property type="entry name" value="HisK_dim/P_dom"/>
</dbReference>
<feature type="transmembrane region" description="Helical" evidence="9">
    <location>
        <begin position="184"/>
        <end position="202"/>
    </location>
</feature>
<dbReference type="Gene3D" id="3.30.565.10">
    <property type="entry name" value="Histidine kinase-like ATPase, C-terminal domain"/>
    <property type="match status" value="1"/>
</dbReference>
<dbReference type="Gene3D" id="3.40.50.2300">
    <property type="match status" value="1"/>
</dbReference>
<evidence type="ECO:0000256" key="8">
    <source>
        <dbReference type="SAM" id="Coils"/>
    </source>
</evidence>
<evidence type="ECO:0000259" key="11">
    <source>
        <dbReference type="PROSITE" id="PS50110"/>
    </source>
</evidence>
<keyword evidence="4 7" id="KW-0597">Phosphoprotein</keyword>
<dbReference type="InterPro" id="IPR003660">
    <property type="entry name" value="HAMP_dom"/>
</dbReference>